<dbReference type="Proteomes" id="UP000789570">
    <property type="component" value="Unassembled WGS sequence"/>
</dbReference>
<gene>
    <name evidence="1" type="ORF">FCALED_LOCUS4848</name>
</gene>
<reference evidence="1" key="1">
    <citation type="submission" date="2021-06" db="EMBL/GenBank/DDBJ databases">
        <authorList>
            <person name="Kallberg Y."/>
            <person name="Tangrot J."/>
            <person name="Rosling A."/>
        </authorList>
    </citation>
    <scope>NUCLEOTIDE SEQUENCE</scope>
    <source>
        <strain evidence="1">UK204</strain>
    </source>
</reference>
<accession>A0A9N9AB95</accession>
<dbReference type="AlphaFoldDB" id="A0A9N9AB95"/>
<organism evidence="1 2">
    <name type="scientific">Funneliformis caledonium</name>
    <dbReference type="NCBI Taxonomy" id="1117310"/>
    <lineage>
        <taxon>Eukaryota</taxon>
        <taxon>Fungi</taxon>
        <taxon>Fungi incertae sedis</taxon>
        <taxon>Mucoromycota</taxon>
        <taxon>Glomeromycotina</taxon>
        <taxon>Glomeromycetes</taxon>
        <taxon>Glomerales</taxon>
        <taxon>Glomeraceae</taxon>
        <taxon>Funneliformis</taxon>
    </lineage>
</organism>
<name>A0A9N9AB95_9GLOM</name>
<protein>
    <submittedName>
        <fullName evidence="1">12279_t:CDS:1</fullName>
    </submittedName>
</protein>
<evidence type="ECO:0000313" key="1">
    <source>
        <dbReference type="EMBL" id="CAG8524032.1"/>
    </source>
</evidence>
<comment type="caution">
    <text evidence="1">The sequence shown here is derived from an EMBL/GenBank/DDBJ whole genome shotgun (WGS) entry which is preliminary data.</text>
</comment>
<evidence type="ECO:0000313" key="2">
    <source>
        <dbReference type="Proteomes" id="UP000789570"/>
    </source>
</evidence>
<proteinExistence type="predicted"/>
<dbReference type="EMBL" id="CAJVPQ010000972">
    <property type="protein sequence ID" value="CAG8524032.1"/>
    <property type="molecule type" value="Genomic_DNA"/>
</dbReference>
<keyword evidence="2" id="KW-1185">Reference proteome</keyword>
<sequence>MLLVELFLTGLISIVLMSFARIDILIIASGSTIRVVSKTDISVSSRSSNSKSSSESEKEFSLLIKLSVLTL</sequence>